<evidence type="ECO:0000313" key="2">
    <source>
        <dbReference type="Proteomes" id="UP000001485"/>
    </source>
</evidence>
<reference evidence="2" key="1">
    <citation type="submission" date="2009-03" db="EMBL/GenBank/DDBJ databases">
        <title>Complete genome sequence of Edwardsiella ictaluri 93-146.</title>
        <authorList>
            <person name="Williams M.L."/>
            <person name="Gillaspy A.F."/>
            <person name="Dyer D.W."/>
            <person name="Thune R.L."/>
            <person name="Waldbieser G.C."/>
            <person name="Schuster S.C."/>
            <person name="Gipson J."/>
            <person name="Zaitshik J."/>
            <person name="Landry C."/>
            <person name="Lawrence M.L."/>
        </authorList>
    </citation>
    <scope>NUCLEOTIDE SEQUENCE [LARGE SCALE GENOMIC DNA]</scope>
    <source>
        <strain evidence="2">93-146</strain>
    </source>
</reference>
<dbReference type="OrthoDB" id="5584931at2"/>
<dbReference type="PATRIC" id="fig|634503.3.peg.1789"/>
<name>C5BA57_EDWI9</name>
<dbReference type="Proteomes" id="UP000001485">
    <property type="component" value="Chromosome"/>
</dbReference>
<evidence type="ECO:0000313" key="1">
    <source>
        <dbReference type="EMBL" id="ACR69179.1"/>
    </source>
</evidence>
<organism evidence="1 2">
    <name type="scientific">Edwardsiella ictaluri (strain 93-146)</name>
    <dbReference type="NCBI Taxonomy" id="634503"/>
    <lineage>
        <taxon>Bacteria</taxon>
        <taxon>Pseudomonadati</taxon>
        <taxon>Pseudomonadota</taxon>
        <taxon>Gammaproteobacteria</taxon>
        <taxon>Enterobacterales</taxon>
        <taxon>Hafniaceae</taxon>
        <taxon>Edwardsiella</taxon>
    </lineage>
</organism>
<dbReference type="EMBL" id="CP001600">
    <property type="protein sequence ID" value="ACR69179.1"/>
    <property type="molecule type" value="Genomic_DNA"/>
</dbReference>
<proteinExistence type="predicted"/>
<accession>C5BA57</accession>
<sequence>MVRADIFLPAIRRGIDGPLEMMMREALLSAAIRFCRESLVSRETLQFGAAQAGLTLSLAPADTALIFSRLLSVTSRQSPNIAVALWPGVDFTVEADQLRLLCPVAALRVRMATEPAPGATELPDALEAYQEALAAGALMQLYMMAGKPWSDAQRADYYRLRFIDGYREAFRSSSEVAPYETGFHNPTRRHAFF</sequence>
<dbReference type="KEGG" id="eic:NT01EI_2003"/>
<reference evidence="1 2" key="2">
    <citation type="journal article" date="2012" name="J. Bacteriol.">
        <title>Genome Sequence of Edwardsiella ictaluri 93-146, a Strain Associated with a Natural Channel Catfish Outbreak of Enteric Septicemia of Catfish.</title>
        <authorList>
            <person name="Williams M.L."/>
            <person name="Gillaspy A.F."/>
            <person name="Dyer D.W."/>
            <person name="Thune R.L."/>
            <person name="Waldbieser G.C."/>
            <person name="Schuster S.C."/>
            <person name="Gipson J."/>
            <person name="Zaitshik J."/>
            <person name="Landry C."/>
            <person name="Banes M.M."/>
            <person name="Lawrence M.L."/>
        </authorList>
    </citation>
    <scope>NUCLEOTIDE SEQUENCE [LARGE SCALE GENOMIC DNA]</scope>
    <source>
        <strain evidence="1 2">93-146</strain>
    </source>
</reference>
<gene>
    <name evidence="1" type="ordered locus">NT01EI_2003</name>
</gene>
<dbReference type="AlphaFoldDB" id="C5BA57"/>
<protein>
    <submittedName>
        <fullName evidence="1">Uncharacterized protein</fullName>
    </submittedName>
</protein>
<dbReference type="HOGENOM" id="CLU_111895_0_0_6"/>